<accession>A0A154P6C7</accession>
<dbReference type="EMBL" id="KQ434827">
    <property type="protein sequence ID" value="KZC07479.1"/>
    <property type="molecule type" value="Genomic_DNA"/>
</dbReference>
<keyword evidence="3" id="KW-1185">Reference proteome</keyword>
<evidence type="ECO:0000313" key="3">
    <source>
        <dbReference type="Proteomes" id="UP000076502"/>
    </source>
</evidence>
<feature type="compositionally biased region" description="Basic and acidic residues" evidence="1">
    <location>
        <begin position="197"/>
        <end position="214"/>
    </location>
</feature>
<name>A0A154P6C7_DUFNO</name>
<feature type="region of interest" description="Disordered" evidence="1">
    <location>
        <begin position="175"/>
        <end position="267"/>
    </location>
</feature>
<dbReference type="OrthoDB" id="6755972at2759"/>
<feature type="region of interest" description="Disordered" evidence="1">
    <location>
        <begin position="32"/>
        <end position="58"/>
    </location>
</feature>
<feature type="compositionally biased region" description="Basic and acidic residues" evidence="1">
    <location>
        <begin position="179"/>
        <end position="190"/>
    </location>
</feature>
<organism evidence="2 3">
    <name type="scientific">Dufourea novaeangliae</name>
    <name type="common">Sweat bee</name>
    <dbReference type="NCBI Taxonomy" id="178035"/>
    <lineage>
        <taxon>Eukaryota</taxon>
        <taxon>Metazoa</taxon>
        <taxon>Ecdysozoa</taxon>
        <taxon>Arthropoda</taxon>
        <taxon>Hexapoda</taxon>
        <taxon>Insecta</taxon>
        <taxon>Pterygota</taxon>
        <taxon>Neoptera</taxon>
        <taxon>Endopterygota</taxon>
        <taxon>Hymenoptera</taxon>
        <taxon>Apocrita</taxon>
        <taxon>Aculeata</taxon>
        <taxon>Apoidea</taxon>
        <taxon>Anthophila</taxon>
        <taxon>Halictidae</taxon>
        <taxon>Rophitinae</taxon>
        <taxon>Dufourea</taxon>
    </lineage>
</organism>
<dbReference type="AlphaFoldDB" id="A0A154P6C7"/>
<feature type="compositionally biased region" description="Polar residues" evidence="1">
    <location>
        <begin position="216"/>
        <end position="225"/>
    </location>
</feature>
<reference evidence="2 3" key="1">
    <citation type="submission" date="2015-07" db="EMBL/GenBank/DDBJ databases">
        <title>The genome of Dufourea novaeangliae.</title>
        <authorList>
            <person name="Pan H."/>
            <person name="Kapheim K."/>
        </authorList>
    </citation>
    <scope>NUCLEOTIDE SEQUENCE [LARGE SCALE GENOMIC DNA]</scope>
    <source>
        <strain evidence="2">0120121106</strain>
        <tissue evidence="2">Whole body</tissue>
    </source>
</reference>
<evidence type="ECO:0000256" key="1">
    <source>
        <dbReference type="SAM" id="MobiDB-lite"/>
    </source>
</evidence>
<feature type="compositionally biased region" description="Low complexity" evidence="1">
    <location>
        <begin position="36"/>
        <end position="53"/>
    </location>
</feature>
<feature type="region of interest" description="Disordered" evidence="1">
    <location>
        <begin position="312"/>
        <end position="346"/>
    </location>
</feature>
<dbReference type="Proteomes" id="UP000076502">
    <property type="component" value="Unassembled WGS sequence"/>
</dbReference>
<protein>
    <submittedName>
        <fullName evidence="2">Uncharacterized protein</fullName>
    </submittedName>
</protein>
<feature type="compositionally biased region" description="Basic and acidic residues" evidence="1">
    <location>
        <begin position="319"/>
        <end position="342"/>
    </location>
</feature>
<gene>
    <name evidence="2" type="ORF">WN55_08250</name>
</gene>
<evidence type="ECO:0000313" key="2">
    <source>
        <dbReference type="EMBL" id="KZC07479.1"/>
    </source>
</evidence>
<sequence>MKLLEFRDTEKSTEILKDSQFTGIDAQYTTLKSEETTSTIPSGSRSTSGPSPRFMHPEPWKSPSSCVLSSIPKLSSFPRKYRDKCLPCMHKTFEVQPERKISLPLTALQRIINSQKTQVAPPQETTEDSDTISISIPDFEDKTERILNCEVNTEGVMFDEAYNIQESQIVKETPALSQEKYEEVRTEVGRSDPNSESSHKAITQKDKEYQRDDESTSVGKNLNDTAKSEQVPPLERFRVSSSFHSCSSEEDDSLAMSIGEDQSKPKYLAPCHAPTVFKPSLEPLKALRNRKPTTLQDRIAFLESSPMKYSTSIEDFDEAQEKQKSKDVLQKTEAGKGKKDGPTGRILTKAKSVPEEFTLEKVEQATRKEHVLRKGTSFANFSVTKDDYDAEKGEYPSKEVLKELGTDSPSKTTAQFSKLVSKLPLRDVNEIVELLKDIKEVASSASMLEILCKEFSERLSRNVSNDDSEMEKNRKMIATLTRLLVDSKRYLNPDKFPSDLLFSTNQPPPCNPRLLQRILPQNSYNLVAPLLGLPEWYKKRRISYVDDNDRTSSSETTMTNDDHSSASLEARVFVHPPMPGDIESLSDEEKVGHHRTYNPYTLFLKKPRRKVITWRPLKKADLEGYDADATLKMRADNIMSRICKDFCQWLETLGGTDNTVDEEILQDMFEIDFKAEACKAMQVLFKEMPVVPAEVAFIRHTPGASKLAMTKKHVMRDAKAERTPAKTKAFGTAIPWGLKFVPPKNHVSKNWLQCEHVPMDLESMDMVWKDITHLKSVRAFVEWLQQHPEVPPPEALKTLLSMDIEALRQVEDDEGFAHLELDIYQITSLRVIDTGEQ</sequence>
<proteinExistence type="predicted"/>